<dbReference type="SUPFAM" id="SSF46689">
    <property type="entry name" value="Homeodomain-like"/>
    <property type="match status" value="1"/>
</dbReference>
<evidence type="ECO:0000313" key="6">
    <source>
        <dbReference type="EMBL" id="MCE7010856.1"/>
    </source>
</evidence>
<dbReference type="InterPro" id="IPR001647">
    <property type="entry name" value="HTH_TetR"/>
</dbReference>
<accession>A0ABS8ZW90</accession>
<protein>
    <submittedName>
        <fullName evidence="6">TetR/AcrR family transcriptional regulator</fullName>
    </submittedName>
</protein>
<dbReference type="PROSITE" id="PS50977">
    <property type="entry name" value="HTH_TETR_2"/>
    <property type="match status" value="1"/>
</dbReference>
<sequence>MGRASKAEAAQHREDVVHATAKLLRERGSASISVQDAMAAAGLTHGGFYKHFASKDELMGIAATEAFEDVLNQLVHLAEDPDKPHARAQLVRKYLSTQHRDSPGTGCANAALAGDSAQAESQSPLRKSYVEGMNKTLSFFTELESGADARRQAIVDLATLVGALTLARATGRTALSKEILETVKDSLQ</sequence>
<dbReference type="EMBL" id="JAJVCN010000004">
    <property type="protein sequence ID" value="MCE7010856.1"/>
    <property type="molecule type" value="Genomic_DNA"/>
</dbReference>
<dbReference type="InterPro" id="IPR036271">
    <property type="entry name" value="Tet_transcr_reg_TetR-rel_C_sf"/>
</dbReference>
<dbReference type="Pfam" id="PF00440">
    <property type="entry name" value="TetR_N"/>
    <property type="match status" value="1"/>
</dbReference>
<organism evidence="6 7">
    <name type="scientific">Kibdelosporangium philippinense</name>
    <dbReference type="NCBI Taxonomy" id="211113"/>
    <lineage>
        <taxon>Bacteria</taxon>
        <taxon>Bacillati</taxon>
        <taxon>Actinomycetota</taxon>
        <taxon>Actinomycetes</taxon>
        <taxon>Pseudonocardiales</taxon>
        <taxon>Pseudonocardiaceae</taxon>
        <taxon>Kibdelosporangium</taxon>
    </lineage>
</organism>
<proteinExistence type="predicted"/>
<evidence type="ECO:0000313" key="7">
    <source>
        <dbReference type="Proteomes" id="UP001521150"/>
    </source>
</evidence>
<comment type="caution">
    <text evidence="6">The sequence shown here is derived from an EMBL/GenBank/DDBJ whole genome shotgun (WGS) entry which is preliminary data.</text>
</comment>
<dbReference type="Gene3D" id="1.10.357.10">
    <property type="entry name" value="Tetracycline Repressor, domain 2"/>
    <property type="match status" value="1"/>
</dbReference>
<dbReference type="Gene3D" id="1.10.10.60">
    <property type="entry name" value="Homeodomain-like"/>
    <property type="match status" value="1"/>
</dbReference>
<dbReference type="Proteomes" id="UP001521150">
    <property type="component" value="Unassembled WGS sequence"/>
</dbReference>
<evidence type="ECO:0000259" key="5">
    <source>
        <dbReference type="PROSITE" id="PS50977"/>
    </source>
</evidence>
<gene>
    <name evidence="6" type="ORF">LWC34_49850</name>
</gene>
<dbReference type="InterPro" id="IPR009057">
    <property type="entry name" value="Homeodomain-like_sf"/>
</dbReference>
<dbReference type="PANTHER" id="PTHR47506:SF7">
    <property type="entry name" value="TRANSCRIPTIONAL REGULATORY PROTEIN"/>
    <property type="match status" value="1"/>
</dbReference>
<evidence type="ECO:0000256" key="1">
    <source>
        <dbReference type="ARBA" id="ARBA00023015"/>
    </source>
</evidence>
<dbReference type="PRINTS" id="PR00455">
    <property type="entry name" value="HTHTETR"/>
</dbReference>
<dbReference type="SUPFAM" id="SSF48498">
    <property type="entry name" value="Tetracyclin repressor-like, C-terminal domain"/>
    <property type="match status" value="1"/>
</dbReference>
<dbReference type="RefSeq" id="WP_233733122.1">
    <property type="nucleotide sequence ID" value="NZ_JAJVCN010000004.1"/>
</dbReference>
<keyword evidence="7" id="KW-1185">Reference proteome</keyword>
<name>A0ABS8ZW90_9PSEU</name>
<dbReference type="PANTHER" id="PTHR47506">
    <property type="entry name" value="TRANSCRIPTIONAL REGULATORY PROTEIN"/>
    <property type="match status" value="1"/>
</dbReference>
<keyword evidence="2 4" id="KW-0238">DNA-binding</keyword>
<keyword evidence="3" id="KW-0804">Transcription</keyword>
<reference evidence="6 7" key="1">
    <citation type="submission" date="2021-12" db="EMBL/GenBank/DDBJ databases">
        <title>Genome sequence of Kibdelosporangium philippinense ATCC 49844.</title>
        <authorList>
            <person name="Fedorov E.A."/>
            <person name="Omeragic M."/>
            <person name="Shalygina K.F."/>
            <person name="Maclea K.S."/>
        </authorList>
    </citation>
    <scope>NUCLEOTIDE SEQUENCE [LARGE SCALE GENOMIC DNA]</scope>
    <source>
        <strain evidence="6 7">ATCC 49844</strain>
    </source>
</reference>
<keyword evidence="1" id="KW-0805">Transcription regulation</keyword>
<feature type="domain" description="HTH tetR-type" evidence="5">
    <location>
        <begin position="10"/>
        <end position="70"/>
    </location>
</feature>
<evidence type="ECO:0000256" key="4">
    <source>
        <dbReference type="PROSITE-ProRule" id="PRU00335"/>
    </source>
</evidence>
<feature type="DNA-binding region" description="H-T-H motif" evidence="4">
    <location>
        <begin position="33"/>
        <end position="52"/>
    </location>
</feature>
<evidence type="ECO:0000256" key="3">
    <source>
        <dbReference type="ARBA" id="ARBA00023163"/>
    </source>
</evidence>
<evidence type="ECO:0000256" key="2">
    <source>
        <dbReference type="ARBA" id="ARBA00023125"/>
    </source>
</evidence>